<name>A0AAU8MGX0_PSESX</name>
<dbReference type="AlphaFoldDB" id="A0AAU8MGX0"/>
<organism evidence="1">
    <name type="scientific">Pseudomonas syringae USA007</name>
    <dbReference type="NCBI Taxonomy" id="1357288"/>
    <lineage>
        <taxon>Bacteria</taxon>
        <taxon>Pseudomonadati</taxon>
        <taxon>Pseudomonadota</taxon>
        <taxon>Gammaproteobacteria</taxon>
        <taxon>Pseudomonadales</taxon>
        <taxon>Pseudomonadaceae</taxon>
        <taxon>Pseudomonas</taxon>
        <taxon>Pseudomonas syringae</taxon>
    </lineage>
</organism>
<proteinExistence type="predicted"/>
<sequence>MGAVVVCAGAGAAAGDGAVAGAGVVGAVEGAVEGAGECVGAAVFTETVFACVLGFGSSAGLGAAGVGACCCGSAAGCGVGCETGCVTGTGAGGGIHCTVIGIGGVGSGACGCSAVSQYASAACKPSATMIASAFCGHARGCAGFCCGTSSEDGAIEQPPFGCSGQWRN</sequence>
<protein>
    <submittedName>
        <fullName evidence="1">Uncharacterized protein</fullName>
    </submittedName>
</protein>
<accession>A0AAU8MGX0</accession>
<reference evidence="1" key="1">
    <citation type="journal article" date="2014" name="Genome Announc.">
        <title>Draft Genome Sequences of a Phylogenetically Diverse Suite of Pseudomonas syringae Strains from Multiple Source Populations.</title>
        <authorList>
            <person name="Baltrus D.A."/>
            <person name="Yourstone S."/>
            <person name="Lind A."/>
            <person name="Guilbaud C."/>
            <person name="Sands D.C."/>
            <person name="Jones C.D."/>
            <person name="Morris C.E."/>
            <person name="Dangl J.L."/>
        </authorList>
    </citation>
    <scope>NUCLEOTIDE SEQUENCE</scope>
    <source>
        <strain evidence="1">USA007</strain>
    </source>
</reference>
<evidence type="ECO:0000313" key="1">
    <source>
        <dbReference type="EMBL" id="XCN80447.1"/>
    </source>
</evidence>
<dbReference type="EMBL" id="CP159278">
    <property type="protein sequence ID" value="XCN80447.1"/>
    <property type="molecule type" value="Genomic_DNA"/>
</dbReference>
<gene>
    <name evidence="1" type="ORF">N027_02955</name>
</gene>
<reference evidence="1" key="2">
    <citation type="submission" date="2024-07" db="EMBL/GenBank/DDBJ databases">
        <title>A complete genome sequence for Pseudomonas syringae USA007.</title>
        <authorList>
            <person name="Baltrus D.A."/>
        </authorList>
    </citation>
    <scope>NUCLEOTIDE SEQUENCE</scope>
    <source>
        <strain evidence="1">USA007</strain>
    </source>
</reference>